<keyword evidence="4" id="KW-0378">Hydrolase</keyword>
<reference evidence="10" key="1">
    <citation type="journal article" date="2018" name="Int. J. Syst. Evol. Microbiol.">
        <title>Jatrophihabitans telluris sp. nov., isolated from sediment soil of lava forest wetlands and the emended description of the genus Jatrophihabitans.</title>
        <authorList>
            <person name="Lee K.C."/>
            <person name="Suh M.K."/>
            <person name="Eom M.K."/>
            <person name="Kim K.K."/>
            <person name="Kim J.S."/>
            <person name="Kim D.S."/>
            <person name="Ko S.H."/>
            <person name="Shin Y.K."/>
            <person name="Lee J.S."/>
        </authorList>
    </citation>
    <scope>NUCLEOTIDE SEQUENCE</scope>
    <source>
        <strain evidence="10">N237</strain>
    </source>
</reference>
<comment type="subcellular location">
    <subcellularLocation>
        <location evidence="1">Cell membrane</location>
        <topology evidence="1">Multi-pass membrane protein</topology>
    </subcellularLocation>
</comment>
<feature type="compositionally biased region" description="Gly residues" evidence="7">
    <location>
        <begin position="22"/>
        <end position="33"/>
    </location>
</feature>
<keyword evidence="5 8" id="KW-1133">Transmembrane helix</keyword>
<feature type="transmembrane region" description="Helical" evidence="8">
    <location>
        <begin position="46"/>
        <end position="66"/>
    </location>
</feature>
<dbReference type="Proteomes" id="UP001056336">
    <property type="component" value="Chromosome"/>
</dbReference>
<dbReference type="EMBL" id="CP097332">
    <property type="protein sequence ID" value="UQX88207.1"/>
    <property type="molecule type" value="Genomic_DNA"/>
</dbReference>
<keyword evidence="11" id="KW-1185">Reference proteome</keyword>
<reference evidence="10" key="2">
    <citation type="submission" date="2022-05" db="EMBL/GenBank/DDBJ databases">
        <authorList>
            <person name="Kim J.-S."/>
            <person name="Lee K."/>
            <person name="Suh M."/>
            <person name="Eom M."/>
            <person name="Kim J.-S."/>
            <person name="Kim D.-S."/>
            <person name="Ko S.-H."/>
            <person name="Shin Y."/>
            <person name="Lee J.-S."/>
        </authorList>
    </citation>
    <scope>NUCLEOTIDE SEQUENCE</scope>
    <source>
        <strain evidence="10">N237</strain>
    </source>
</reference>
<sequence>MAAHLRPLDGHGDDDGGHGDGHGNGPRIGGAGARGRRPSSSRLATLVRPALMLVAFAIVLWLLLVATGRLLTHTGPASPLQRADLRVDRWLAAHRSAFWNSSTHWATLGAETTTVLAVGVVAAAVFWWRTRTWIASGFLAVAVIGEVSIFVCTTLLVERHRPGVPRLDSAPPTSSFPSGHTAASVALYAGIAVAAFAVGAPGWLRRLLVVIAVVAPVLVATSRLYRGMHFPTDVVAGALLGLAWVLACRAVLLSRPHRRTSAGRPA</sequence>
<evidence type="ECO:0000256" key="7">
    <source>
        <dbReference type="SAM" id="MobiDB-lite"/>
    </source>
</evidence>
<feature type="transmembrane region" description="Helical" evidence="8">
    <location>
        <begin position="135"/>
        <end position="157"/>
    </location>
</feature>
<dbReference type="InterPro" id="IPR000326">
    <property type="entry name" value="PAP2/HPO"/>
</dbReference>
<dbReference type="PANTHER" id="PTHR14969:SF62">
    <property type="entry name" value="DECAPRENYLPHOSPHORYL-5-PHOSPHORIBOSE PHOSPHATASE RV3807C-RELATED"/>
    <property type="match status" value="1"/>
</dbReference>
<dbReference type="CDD" id="cd03392">
    <property type="entry name" value="PAP2_like_2"/>
    <property type="match status" value="1"/>
</dbReference>
<accession>A0ABY4QYA8</accession>
<evidence type="ECO:0000256" key="6">
    <source>
        <dbReference type="ARBA" id="ARBA00023136"/>
    </source>
</evidence>
<feature type="transmembrane region" description="Helical" evidence="8">
    <location>
        <begin position="234"/>
        <end position="252"/>
    </location>
</feature>
<dbReference type="SMART" id="SM00014">
    <property type="entry name" value="acidPPc"/>
    <property type="match status" value="1"/>
</dbReference>
<evidence type="ECO:0000256" key="2">
    <source>
        <dbReference type="ARBA" id="ARBA00022475"/>
    </source>
</evidence>
<dbReference type="Pfam" id="PF01569">
    <property type="entry name" value="PAP2"/>
    <property type="match status" value="1"/>
</dbReference>
<proteinExistence type="predicted"/>
<feature type="transmembrane region" description="Helical" evidence="8">
    <location>
        <begin position="177"/>
        <end position="200"/>
    </location>
</feature>
<evidence type="ECO:0000259" key="9">
    <source>
        <dbReference type="SMART" id="SM00014"/>
    </source>
</evidence>
<feature type="compositionally biased region" description="Basic and acidic residues" evidence="7">
    <location>
        <begin position="1"/>
        <end position="21"/>
    </location>
</feature>
<gene>
    <name evidence="10" type="ORF">M6D93_18245</name>
</gene>
<evidence type="ECO:0000256" key="4">
    <source>
        <dbReference type="ARBA" id="ARBA00022801"/>
    </source>
</evidence>
<dbReference type="InterPro" id="IPR036938">
    <property type="entry name" value="PAP2/HPO_sf"/>
</dbReference>
<evidence type="ECO:0000313" key="11">
    <source>
        <dbReference type="Proteomes" id="UP001056336"/>
    </source>
</evidence>
<name>A0ABY4QYA8_9ACTN</name>
<feature type="transmembrane region" description="Helical" evidence="8">
    <location>
        <begin position="207"/>
        <end position="228"/>
    </location>
</feature>
<feature type="region of interest" description="Disordered" evidence="7">
    <location>
        <begin position="1"/>
        <end position="38"/>
    </location>
</feature>
<dbReference type="PANTHER" id="PTHR14969">
    <property type="entry name" value="SPHINGOSINE-1-PHOSPHATE PHOSPHOHYDROLASE"/>
    <property type="match status" value="1"/>
</dbReference>
<feature type="transmembrane region" description="Helical" evidence="8">
    <location>
        <begin position="105"/>
        <end position="128"/>
    </location>
</feature>
<evidence type="ECO:0000313" key="10">
    <source>
        <dbReference type="EMBL" id="UQX88207.1"/>
    </source>
</evidence>
<feature type="domain" description="Phosphatidic acid phosphatase type 2/haloperoxidase" evidence="9">
    <location>
        <begin position="136"/>
        <end position="249"/>
    </location>
</feature>
<evidence type="ECO:0000256" key="8">
    <source>
        <dbReference type="SAM" id="Phobius"/>
    </source>
</evidence>
<evidence type="ECO:0000256" key="3">
    <source>
        <dbReference type="ARBA" id="ARBA00022692"/>
    </source>
</evidence>
<protein>
    <submittedName>
        <fullName evidence="10">Phosphatase PAP2 family protein</fullName>
    </submittedName>
</protein>
<dbReference type="RefSeq" id="WP_249771483.1">
    <property type="nucleotide sequence ID" value="NZ_CP097332.1"/>
</dbReference>
<dbReference type="SUPFAM" id="SSF48317">
    <property type="entry name" value="Acid phosphatase/Vanadium-dependent haloperoxidase"/>
    <property type="match status" value="1"/>
</dbReference>
<keyword evidence="6 8" id="KW-0472">Membrane</keyword>
<dbReference type="Gene3D" id="1.20.144.10">
    <property type="entry name" value="Phosphatidic acid phosphatase type 2/haloperoxidase"/>
    <property type="match status" value="1"/>
</dbReference>
<organism evidence="10 11">
    <name type="scientific">Jatrophihabitans telluris</name>
    <dbReference type="NCBI Taxonomy" id="2038343"/>
    <lineage>
        <taxon>Bacteria</taxon>
        <taxon>Bacillati</taxon>
        <taxon>Actinomycetota</taxon>
        <taxon>Actinomycetes</taxon>
        <taxon>Jatrophihabitantales</taxon>
        <taxon>Jatrophihabitantaceae</taxon>
        <taxon>Jatrophihabitans</taxon>
    </lineage>
</organism>
<evidence type="ECO:0000256" key="5">
    <source>
        <dbReference type="ARBA" id="ARBA00022989"/>
    </source>
</evidence>
<keyword evidence="3 8" id="KW-0812">Transmembrane</keyword>
<evidence type="ECO:0000256" key="1">
    <source>
        <dbReference type="ARBA" id="ARBA00004651"/>
    </source>
</evidence>
<keyword evidence="2" id="KW-1003">Cell membrane</keyword>